<dbReference type="EMBL" id="CATZLL010000011">
    <property type="protein sequence ID" value="CAJ0817762.1"/>
    <property type="molecule type" value="Genomic_DNA"/>
</dbReference>
<proteinExistence type="predicted"/>
<protein>
    <submittedName>
        <fullName evidence="1">Uncharacterized protein</fullName>
    </submittedName>
</protein>
<comment type="caution">
    <text evidence="1">The sequence shown here is derived from an EMBL/GenBank/DDBJ whole genome shotgun (WGS) entry which is preliminary data.</text>
</comment>
<keyword evidence="2" id="KW-1185">Reference proteome</keyword>
<reference evidence="1 2" key="1">
    <citation type="submission" date="2023-07" db="EMBL/GenBank/DDBJ databases">
        <authorList>
            <person name="Peeters C."/>
        </authorList>
    </citation>
    <scope>NUCLEOTIDE SEQUENCE [LARGE SCALE GENOMIC DNA]</scope>
    <source>
        <strain evidence="1 2">LMG 18101</strain>
    </source>
</reference>
<organism evidence="1 2">
    <name type="scientific">Ralstonia flaminis</name>
    <dbReference type="NCBI Taxonomy" id="3058597"/>
    <lineage>
        <taxon>Bacteria</taxon>
        <taxon>Pseudomonadati</taxon>
        <taxon>Pseudomonadota</taxon>
        <taxon>Betaproteobacteria</taxon>
        <taxon>Burkholderiales</taxon>
        <taxon>Burkholderiaceae</taxon>
        <taxon>Ralstonia</taxon>
    </lineage>
</organism>
<gene>
    <name evidence="1" type="ORF">LMG18101_03380</name>
</gene>
<evidence type="ECO:0000313" key="1">
    <source>
        <dbReference type="EMBL" id="CAJ0817762.1"/>
    </source>
</evidence>
<evidence type="ECO:0000313" key="2">
    <source>
        <dbReference type="Proteomes" id="UP001189757"/>
    </source>
</evidence>
<sequence>MSELRALSKAIFDGYGNADVIGIAYFQRWSTDLSAHVYSDVLVHQMRNYPHRYVLDFILGTPFLWRALGPSFWTGLLVSAERPDTARTVEQIGAFADIEFLSRYVEVDALSYLWHECKLSVADRASLLLYFQKYGYALVPSDLDDEDLDGCYFVGKKDLLHLADDLCRDFKFKKMN</sequence>
<name>A0ABN9JPM7_9RALS</name>
<dbReference type="Proteomes" id="UP001189757">
    <property type="component" value="Unassembled WGS sequence"/>
</dbReference>
<dbReference type="RefSeq" id="WP_316681683.1">
    <property type="nucleotide sequence ID" value="NZ_CATZLL010000011.1"/>
</dbReference>
<accession>A0ABN9JPM7</accession>